<dbReference type="PANTHER" id="PTHR48100:SF1">
    <property type="entry name" value="HISTIDINE PHOSPHATASE FAMILY PROTEIN-RELATED"/>
    <property type="match status" value="1"/>
</dbReference>
<proteinExistence type="predicted"/>
<evidence type="ECO:0000313" key="2">
    <source>
        <dbReference type="EMBL" id="WNZ21662.1"/>
    </source>
</evidence>
<dbReference type="GO" id="GO:0005737">
    <property type="term" value="C:cytoplasm"/>
    <property type="evidence" value="ECO:0007669"/>
    <property type="project" value="TreeGrafter"/>
</dbReference>
<organism evidence="2">
    <name type="scientific">Leptolyngbya sp. NK1-12</name>
    <dbReference type="NCBI Taxonomy" id="2547451"/>
    <lineage>
        <taxon>Bacteria</taxon>
        <taxon>Bacillati</taxon>
        <taxon>Cyanobacteriota</taxon>
        <taxon>Cyanophyceae</taxon>
        <taxon>Leptolyngbyales</taxon>
        <taxon>Leptolyngbyaceae</taxon>
        <taxon>Leptolyngbya group</taxon>
        <taxon>Leptolyngbya</taxon>
    </lineage>
</organism>
<dbReference type="AlphaFoldDB" id="A0AA97AI95"/>
<name>A0AA97AI95_9CYAN</name>
<dbReference type="InterPro" id="IPR013078">
    <property type="entry name" value="His_Pase_superF_clade-1"/>
</dbReference>
<feature type="binding site" evidence="1">
    <location>
        <begin position="11"/>
        <end position="18"/>
    </location>
    <ligand>
        <name>substrate</name>
    </ligand>
</feature>
<dbReference type="RefSeq" id="WP_316432935.1">
    <property type="nucleotide sequence ID" value="NZ_CP053586.1"/>
</dbReference>
<dbReference type="PANTHER" id="PTHR48100">
    <property type="entry name" value="BROAD-SPECIFICITY PHOSPHATASE YOR283W-RELATED"/>
    <property type="match status" value="1"/>
</dbReference>
<feature type="binding site" evidence="1">
    <location>
        <position position="63"/>
    </location>
    <ligand>
        <name>substrate</name>
    </ligand>
</feature>
<protein>
    <submittedName>
        <fullName evidence="2">Histidine phosphatase family protein</fullName>
    </submittedName>
</protein>
<dbReference type="SMART" id="SM00855">
    <property type="entry name" value="PGAM"/>
    <property type="match status" value="1"/>
</dbReference>
<dbReference type="InterPro" id="IPR029033">
    <property type="entry name" value="His_PPase_superfam"/>
</dbReference>
<dbReference type="SUPFAM" id="SSF53254">
    <property type="entry name" value="Phosphoglycerate mutase-like"/>
    <property type="match status" value="1"/>
</dbReference>
<gene>
    <name evidence="2" type="ORF">HJG54_01430</name>
</gene>
<dbReference type="Pfam" id="PF00300">
    <property type="entry name" value="His_Phos_1"/>
    <property type="match status" value="2"/>
</dbReference>
<dbReference type="CDD" id="cd07067">
    <property type="entry name" value="HP_PGM_like"/>
    <property type="match status" value="1"/>
</dbReference>
<dbReference type="Gene3D" id="3.40.50.1240">
    <property type="entry name" value="Phosphoglycerate mutase-like"/>
    <property type="match status" value="1"/>
</dbReference>
<reference evidence="2" key="1">
    <citation type="submission" date="2020-05" db="EMBL/GenBank/DDBJ databases">
        <authorList>
            <person name="Zhu T."/>
            <person name="Keshari N."/>
            <person name="Lu X."/>
        </authorList>
    </citation>
    <scope>NUCLEOTIDE SEQUENCE</scope>
    <source>
        <strain evidence="2">NK1-12</strain>
    </source>
</reference>
<accession>A0AA97AI95</accession>
<dbReference type="EMBL" id="CP053586">
    <property type="protein sequence ID" value="WNZ21662.1"/>
    <property type="molecule type" value="Genomic_DNA"/>
</dbReference>
<evidence type="ECO:0000256" key="1">
    <source>
        <dbReference type="PIRSR" id="PIRSR613078-2"/>
    </source>
</evidence>
<dbReference type="GO" id="GO:0016791">
    <property type="term" value="F:phosphatase activity"/>
    <property type="evidence" value="ECO:0007669"/>
    <property type="project" value="TreeGrafter"/>
</dbReference>
<sequence length="249" mass="28859">MMKPLKLLFIRHAQSVGNQQGRMQGNGEFDLSEEGRHQAEKLGQRLLAEAWQPAFVYSSPLKRAVQTAEILLAQFSAHPLPAMVSDLVDGEINTPIDVLAPYPTDPPVPIQYADELREFQNGIFEGLTWAEAQQRYPELCTQLENSADWIPIPGAESLIEARGRAKQFIQRLLDSHTDGDSIWIISHSWILQHLIAELLGCERSWRIHVRNTALFEFWIDHSRWQRTDQNRFNTDLWQIRRFNDYHHLL</sequence>
<dbReference type="InterPro" id="IPR050275">
    <property type="entry name" value="PGM_Phosphatase"/>
</dbReference>